<evidence type="ECO:0000313" key="2">
    <source>
        <dbReference type="EMBL" id="KAG0294595.1"/>
    </source>
</evidence>
<feature type="chain" id="PRO_5046142523" description="F-box domain-containing protein" evidence="1">
    <location>
        <begin position="21"/>
        <end position="740"/>
    </location>
</feature>
<proteinExistence type="predicted"/>
<accession>A0ABQ7KBG3</accession>
<dbReference type="EMBL" id="JAAAIM010000113">
    <property type="protein sequence ID" value="KAG0294595.1"/>
    <property type="molecule type" value="Genomic_DNA"/>
</dbReference>
<name>A0ABQ7KBG3_9FUNG</name>
<feature type="signal peptide" evidence="1">
    <location>
        <begin position="1"/>
        <end position="20"/>
    </location>
</feature>
<comment type="caution">
    <text evidence="2">The sequence shown here is derived from an EMBL/GenBank/DDBJ whole genome shotgun (WGS) entry which is preliminary data.</text>
</comment>
<evidence type="ECO:0000313" key="3">
    <source>
        <dbReference type="Proteomes" id="UP001194696"/>
    </source>
</evidence>
<keyword evidence="3" id="KW-1185">Reference proteome</keyword>
<keyword evidence="1" id="KW-0732">Signal</keyword>
<organism evidence="2 3">
    <name type="scientific">Linnemannia gamsii</name>
    <dbReference type="NCBI Taxonomy" id="64522"/>
    <lineage>
        <taxon>Eukaryota</taxon>
        <taxon>Fungi</taxon>
        <taxon>Fungi incertae sedis</taxon>
        <taxon>Mucoromycota</taxon>
        <taxon>Mortierellomycotina</taxon>
        <taxon>Mortierellomycetes</taxon>
        <taxon>Mortierellales</taxon>
        <taxon>Mortierellaceae</taxon>
        <taxon>Linnemannia</taxon>
    </lineage>
</organism>
<protein>
    <recommendedName>
        <fullName evidence="4">F-box domain-containing protein</fullName>
    </recommendedName>
</protein>
<gene>
    <name evidence="2" type="ORF">BGZ96_000868</name>
</gene>
<dbReference type="SUPFAM" id="SSF52047">
    <property type="entry name" value="RNI-like"/>
    <property type="match status" value="1"/>
</dbReference>
<reference evidence="2 3" key="1">
    <citation type="journal article" date="2020" name="Fungal Divers.">
        <title>Resolving the Mortierellaceae phylogeny through synthesis of multi-gene phylogenetics and phylogenomics.</title>
        <authorList>
            <person name="Vandepol N."/>
            <person name="Liber J."/>
            <person name="Desiro A."/>
            <person name="Na H."/>
            <person name="Kennedy M."/>
            <person name="Barry K."/>
            <person name="Grigoriev I.V."/>
            <person name="Miller A.N."/>
            <person name="O'Donnell K."/>
            <person name="Stajich J.E."/>
            <person name="Bonito G."/>
        </authorList>
    </citation>
    <scope>NUCLEOTIDE SEQUENCE [LARGE SCALE GENOMIC DNA]</scope>
    <source>
        <strain evidence="2 3">AD045</strain>
    </source>
</reference>
<evidence type="ECO:0000256" key="1">
    <source>
        <dbReference type="SAM" id="SignalP"/>
    </source>
</evidence>
<sequence length="740" mass="85238">MNPLLLPEIILLIGARLTRSETIACLRVCSLWHATLVPLLYYNFTLPHKQQHKSTRHKKRKQRWTAPRLSTDYGHECGSGALLVGRNNSSSNSKNSKSNYLRRLSIPTVERNAHHIRRLTTSSLQLLEHLSSTCRALQKWTFTSHVDQRALFLIVLNQETLRTVHLVYPKPRPIGPDEVKAMATLFRIMNEQLTGLQELCLQNTRVEMNSVAGSSLVNLCRQKRGFHLDLRRFGVLDWPTMAPPLAELQQQQHREGNHGVNATELDKKDGAVVTTLVPLVLDRLDTLTLYGIDQPRTLQVQLIRQCHNMTRLHWVSKPEYLNSVELGNTPFWRLRVLELGHSVSSEDTFMARMVELMPALEALTAGLRWLGEKAIKAICDKEDRAWTNSVNGSGVKVCHLQEITLAERKGSSRNKATRPIGDMLTHCRFLKKLVLTGIKMADLRTSLPATWTCLDTLEELSLNIYDPRGNWESRINTAVDIYDDEVDGTEFRIVLMQNVTRLKNIRILGLSGVIWMQMIRDVDKYKQQQQHLQQLERTTLTLLDLVRLQEIDVLPDKLSSNLVTYSFGSDVRKYLYNALRRIVPSLRRLLYNGDENGFLVADETTMPFDQGWEPIVYWRDIEKQFPNYQLALFLDRYESKRSILRRSSDGRQIVRDMEKYHSEQLAHHEKSQAMIDNVLLSVKAGIQALFELPNRSIPRMFIVTPEPTSKSNPAKMIYHSYRLFLLCECGDASTIRYNWD</sequence>
<evidence type="ECO:0008006" key="4">
    <source>
        <dbReference type="Google" id="ProtNLM"/>
    </source>
</evidence>
<dbReference type="Proteomes" id="UP001194696">
    <property type="component" value="Unassembled WGS sequence"/>
</dbReference>